<accession>A0A6H0A3Y8</accession>
<organism evidence="2">
    <name type="scientific">Leclercia adecarboxylata</name>
    <dbReference type="NCBI Taxonomy" id="83655"/>
    <lineage>
        <taxon>Bacteria</taxon>
        <taxon>Pseudomonadati</taxon>
        <taxon>Pseudomonadota</taxon>
        <taxon>Gammaproteobacteria</taxon>
        <taxon>Enterobacterales</taxon>
        <taxon>Enterobacteriaceae</taxon>
        <taxon>Leclercia</taxon>
    </lineage>
</organism>
<reference evidence="2" key="1">
    <citation type="submission" date="2019-12" db="EMBL/GenBank/DDBJ databases">
        <title>Compelete sequence of Tn6502.</title>
        <authorList>
            <person name="Zhou D."/>
        </authorList>
    </citation>
    <scope>NUCLEOTIDE SEQUENCE</scope>
    <source>
        <strain evidence="2">G426</strain>
        <plasmid evidence="2">pG426-FII</plasmid>
    </source>
</reference>
<sequence>MAKVNFPAHSDRAGRVASTAPADAVALMPPRRSDVSGVCILFPR</sequence>
<dbReference type="AlphaFoldDB" id="A0A6H0A3Y8"/>
<name>A0A6H0A3Y8_9ENTR</name>
<feature type="region of interest" description="Disordered" evidence="1">
    <location>
        <begin position="1"/>
        <end position="22"/>
    </location>
</feature>
<evidence type="ECO:0000256" key="1">
    <source>
        <dbReference type="SAM" id="MobiDB-lite"/>
    </source>
</evidence>
<keyword evidence="2" id="KW-0614">Plasmid</keyword>
<geneLocation type="plasmid" evidence="2">
    <name>pG426-FII</name>
</geneLocation>
<dbReference type="EMBL" id="MN842294">
    <property type="protein sequence ID" value="QIS34371.1"/>
    <property type="molecule type" value="Genomic_DNA"/>
</dbReference>
<evidence type="ECO:0000313" key="2">
    <source>
        <dbReference type="EMBL" id="QIS34371.1"/>
    </source>
</evidence>
<protein>
    <submittedName>
        <fullName evidence="2">Uncharacterized protein</fullName>
    </submittedName>
</protein>
<proteinExistence type="predicted"/>